<protein>
    <recommendedName>
        <fullName evidence="7">Integrase catalytic domain-containing protein</fullName>
    </recommendedName>
</protein>
<dbReference type="Gene3D" id="3.30.420.10">
    <property type="entry name" value="Ribonuclease H-like superfamily/Ribonuclease H"/>
    <property type="match status" value="1"/>
</dbReference>
<gene>
    <name evidence="5" type="ORF">PTSG_13156</name>
</gene>
<dbReference type="Pfam" id="PF00385">
    <property type="entry name" value="Chromo"/>
    <property type="match status" value="1"/>
</dbReference>
<feature type="region of interest" description="Disordered" evidence="1">
    <location>
        <begin position="406"/>
        <end position="453"/>
    </location>
</feature>
<dbReference type="eggNOG" id="KOG0017">
    <property type="taxonomic scope" value="Eukaryota"/>
</dbReference>
<feature type="transmembrane region" description="Helical" evidence="2">
    <location>
        <begin position="518"/>
        <end position="538"/>
    </location>
</feature>
<dbReference type="PROSITE" id="PS50994">
    <property type="entry name" value="INTEGRASE"/>
    <property type="match status" value="1"/>
</dbReference>
<dbReference type="SUPFAM" id="SSF53098">
    <property type="entry name" value="Ribonuclease H-like"/>
    <property type="match status" value="1"/>
</dbReference>
<dbReference type="AlphaFoldDB" id="F2USS4"/>
<evidence type="ECO:0000259" key="3">
    <source>
        <dbReference type="PROSITE" id="PS50013"/>
    </source>
</evidence>
<dbReference type="RefSeq" id="XP_004987718.1">
    <property type="nucleotide sequence ID" value="XM_004987661.1"/>
</dbReference>
<dbReference type="GeneID" id="16068243"/>
<dbReference type="PROSITE" id="PS50013">
    <property type="entry name" value="CHROMO_2"/>
    <property type="match status" value="1"/>
</dbReference>
<feature type="domain" description="Chromo" evidence="3">
    <location>
        <begin position="228"/>
        <end position="280"/>
    </location>
</feature>
<dbReference type="InParanoid" id="F2USS4"/>
<dbReference type="CDD" id="cd00024">
    <property type="entry name" value="CD_CSD"/>
    <property type="match status" value="1"/>
</dbReference>
<feature type="transmembrane region" description="Helical" evidence="2">
    <location>
        <begin position="698"/>
        <end position="719"/>
    </location>
</feature>
<evidence type="ECO:0000259" key="4">
    <source>
        <dbReference type="PROSITE" id="PS50994"/>
    </source>
</evidence>
<feature type="transmembrane region" description="Helical" evidence="2">
    <location>
        <begin position="369"/>
        <end position="389"/>
    </location>
</feature>
<dbReference type="InterPro" id="IPR000953">
    <property type="entry name" value="Chromo/chromo_shadow_dom"/>
</dbReference>
<evidence type="ECO:0000256" key="2">
    <source>
        <dbReference type="SAM" id="Phobius"/>
    </source>
</evidence>
<keyword evidence="2" id="KW-0812">Transmembrane</keyword>
<keyword evidence="2" id="KW-0472">Membrane</keyword>
<keyword evidence="6" id="KW-1185">Reference proteome</keyword>
<dbReference type="SUPFAM" id="SSF54160">
    <property type="entry name" value="Chromo domain-like"/>
    <property type="match status" value="1"/>
</dbReference>
<dbReference type="Pfam" id="PF24626">
    <property type="entry name" value="SH3_Tf2-1"/>
    <property type="match status" value="1"/>
</dbReference>
<dbReference type="InterPro" id="IPR023780">
    <property type="entry name" value="Chromo_domain"/>
</dbReference>
<feature type="transmembrane region" description="Helical" evidence="2">
    <location>
        <begin position="613"/>
        <end position="633"/>
    </location>
</feature>
<dbReference type="PANTHER" id="PTHR37984:SF5">
    <property type="entry name" value="PROTEIN NYNRIN-LIKE"/>
    <property type="match status" value="1"/>
</dbReference>
<dbReference type="InterPro" id="IPR001584">
    <property type="entry name" value="Integrase_cat-core"/>
</dbReference>
<sequence length="973" mass="108192">MISDRDPRFVSKVYKEVAKALGIKLSFSTASHPQTDGQSERSVQSVTTLLRCLVADNLRPWPDLLPLVEFCINSSPHAVTKVPPFQATQGFTPSLFPVDVDFLSPVAEDLIDSINATVQRCRDMLQYQNAVTTSSQTATATPFAEGEDVYVSSELLLDDQHRNKKRKLRPRFLGPVKIKRVLGPAHVTLQLPPGVHIHPTVNIKHLKKPTRLPRDVSRPPPLHGSDVYELESIQGHRTTRRGTQYLCKWKGYPSTENTYEHPDNLLGKDARLLLANYKQQFTQGESVVIDRRLDRARGSRQGVRYVQQGLFACSALAVAGLVTGYLYETQFACPKSLPAGVSNGTPPARIPDPFTPLHNIRLIHTDSHVFTCVLSVPVIGVALLLSSVLTPWRNRLHNAIKRLEHRKEEQEGVSSPANSFGGDNVNVQLPTKQDDSRSLATDGASPSGDSTETNRARSKLRWLVSGLLWFVRTLLWVGYERPDPRRASRSQWFCYFVGAGAACFSLVLYVYTHDGEVAARYAQAVASPFLLLAFVNVLHSIQLHVDTRYKYGSEKQVQAVMATVTAVGGATLLAQFFLWAFFVAFAYATLPCLPLREGGTSRPDVAYLSKRLFLRYIGCFIMSCELLFAYMWWILEFAAGGASVVRMVQFRGGALAIVVNVLVVVATFVGVSTYAGVFSSQESIFFVKQPAQYVTPKITLTLAYIFFGLWFLCFSLMGLKDVSARVQKYFVQNEQNETICMLYRSEDGELATYIAKEIKNKSPRFLGQANSVEVVQHNVDHEAYPACATPSTDSDEPSDGDLQRADQLNNTRVLVVVISCHNEPPFGSVGRMLNDNDDAEARANSNDGDVNMFLLQLIIAYEMEKRDDITIYPIFDARDGSTRIAFKSPENDLPDTTPEPTAQAAANILKRLYGKEGAKFDVTVVELLREWSPRNLMHRMLQLQGTFMHNLGEVTAANTAAAGVLKAYEESAI</sequence>
<dbReference type="Proteomes" id="UP000007799">
    <property type="component" value="Unassembled WGS sequence"/>
</dbReference>
<dbReference type="EMBL" id="GL832996">
    <property type="protein sequence ID" value="EGD81183.1"/>
    <property type="molecule type" value="Genomic_DNA"/>
</dbReference>
<evidence type="ECO:0000313" key="6">
    <source>
        <dbReference type="Proteomes" id="UP000007799"/>
    </source>
</evidence>
<dbReference type="KEGG" id="sre:PTSG_13156"/>
<reference evidence="5" key="1">
    <citation type="submission" date="2009-08" db="EMBL/GenBank/DDBJ databases">
        <title>Annotation of Salpingoeca rosetta.</title>
        <authorList>
            <consortium name="The Broad Institute Genome Sequencing Platform"/>
            <person name="Russ C."/>
            <person name="Cuomo C."/>
            <person name="Burger G."/>
            <person name="Gray M.W."/>
            <person name="Holland P.W.H."/>
            <person name="King N."/>
            <person name="Lang F.B.F."/>
            <person name="Roger A.J."/>
            <person name="Ruiz-Trillo I."/>
            <person name="Young S.K."/>
            <person name="Zeng Q."/>
            <person name="Gargeya S."/>
            <person name="Alvarado L."/>
            <person name="Berlin A."/>
            <person name="Chapman S.B."/>
            <person name="Chen Z."/>
            <person name="Freedman E."/>
            <person name="Gellesch M."/>
            <person name="Goldberg J."/>
            <person name="Griggs A."/>
            <person name="Gujja S."/>
            <person name="Heilman E."/>
            <person name="Heiman D."/>
            <person name="Howarth C."/>
            <person name="Mehta T."/>
            <person name="Neiman D."/>
            <person name="Pearson M."/>
            <person name="Roberts A."/>
            <person name="Saif S."/>
            <person name="Shea T."/>
            <person name="Shenoy N."/>
            <person name="Sisk P."/>
            <person name="Stolte C."/>
            <person name="Sykes S."/>
            <person name="White J."/>
            <person name="Yandava C."/>
            <person name="Haas B."/>
            <person name="Nusbaum C."/>
            <person name="Birren B."/>
        </authorList>
    </citation>
    <scope>NUCLEOTIDE SEQUENCE [LARGE SCALE GENOMIC DNA]</scope>
    <source>
        <strain evidence="5">ATCC 50818</strain>
    </source>
</reference>
<dbReference type="InterPro" id="IPR056924">
    <property type="entry name" value="SH3_Tf2-1"/>
</dbReference>
<feature type="transmembrane region" description="Helical" evidence="2">
    <location>
        <begin position="559"/>
        <end position="588"/>
    </location>
</feature>
<dbReference type="Gene3D" id="2.40.50.40">
    <property type="match status" value="1"/>
</dbReference>
<dbReference type="SMART" id="SM00298">
    <property type="entry name" value="CHROMO"/>
    <property type="match status" value="1"/>
</dbReference>
<dbReference type="GO" id="GO:0015074">
    <property type="term" value="P:DNA integration"/>
    <property type="evidence" value="ECO:0007669"/>
    <property type="project" value="InterPro"/>
</dbReference>
<evidence type="ECO:0000313" key="5">
    <source>
        <dbReference type="EMBL" id="EGD81183.1"/>
    </source>
</evidence>
<name>F2USS4_SALR5</name>
<proteinExistence type="predicted"/>
<dbReference type="OrthoDB" id="3253957at2759"/>
<feature type="transmembrane region" description="Helical" evidence="2">
    <location>
        <begin position="492"/>
        <end position="512"/>
    </location>
</feature>
<dbReference type="InterPro" id="IPR036397">
    <property type="entry name" value="RNaseH_sf"/>
</dbReference>
<feature type="transmembrane region" description="Helical" evidence="2">
    <location>
        <begin position="309"/>
        <end position="327"/>
    </location>
</feature>
<accession>F2USS4</accession>
<dbReference type="GO" id="GO:0003676">
    <property type="term" value="F:nucleic acid binding"/>
    <property type="evidence" value="ECO:0007669"/>
    <property type="project" value="InterPro"/>
</dbReference>
<dbReference type="InterPro" id="IPR016197">
    <property type="entry name" value="Chromo-like_dom_sf"/>
</dbReference>
<keyword evidence="2" id="KW-1133">Transmembrane helix</keyword>
<dbReference type="InterPro" id="IPR012337">
    <property type="entry name" value="RNaseH-like_sf"/>
</dbReference>
<evidence type="ECO:0008006" key="7">
    <source>
        <dbReference type="Google" id="ProtNLM"/>
    </source>
</evidence>
<dbReference type="PANTHER" id="PTHR37984">
    <property type="entry name" value="PROTEIN CBG26694"/>
    <property type="match status" value="1"/>
</dbReference>
<feature type="domain" description="Integrase catalytic" evidence="4">
    <location>
        <begin position="1"/>
        <end position="92"/>
    </location>
</feature>
<organism evidence="6">
    <name type="scientific">Salpingoeca rosetta (strain ATCC 50818 / BSB-021)</name>
    <dbReference type="NCBI Taxonomy" id="946362"/>
    <lineage>
        <taxon>Eukaryota</taxon>
        <taxon>Choanoflagellata</taxon>
        <taxon>Craspedida</taxon>
        <taxon>Salpingoecidae</taxon>
        <taxon>Salpingoeca</taxon>
    </lineage>
</organism>
<dbReference type="InterPro" id="IPR050951">
    <property type="entry name" value="Retrovirus_Pol_polyprotein"/>
</dbReference>
<feature type="transmembrane region" description="Helical" evidence="2">
    <location>
        <begin position="654"/>
        <end position="678"/>
    </location>
</feature>
<evidence type="ECO:0000256" key="1">
    <source>
        <dbReference type="SAM" id="MobiDB-lite"/>
    </source>
</evidence>